<gene>
    <name evidence="1" type="ORF">SYNTR_0944</name>
</gene>
<evidence type="ECO:0000313" key="1">
    <source>
        <dbReference type="EMBL" id="QGT99537.1"/>
    </source>
</evidence>
<proteinExistence type="predicted"/>
<name>A0A6I6DEE5_9FIRM</name>
<dbReference type="AntiFam" id="ANF00006">
    <property type="entry name" value="Translation of CRISPR region"/>
</dbReference>
<reference evidence="2" key="1">
    <citation type="journal article" date="2019" name="Microbiology">
        <title>Complete Genome Sequence of an Uncultured Bacterium of the Candidate Phylum Bipolaricaulota.</title>
        <authorList>
            <person name="Kadnikov V.V."/>
            <person name="Mardanov A.V."/>
            <person name="Beletsky A.V."/>
            <person name="Frank Y.A."/>
            <person name="Karnachuk O.V."/>
            <person name="Ravin N.V."/>
        </authorList>
    </citation>
    <scope>NUCLEOTIDE SEQUENCE [LARGE SCALE GENOMIC DNA]</scope>
</reference>
<keyword evidence="2" id="KW-1185">Reference proteome</keyword>
<accession>A0A6I6DEE5</accession>
<organism evidence="1 2">
    <name type="scientific">Candidatus Syntrophocurvum alkaliphilum</name>
    <dbReference type="NCBI Taxonomy" id="2293317"/>
    <lineage>
        <taxon>Bacteria</taxon>
        <taxon>Bacillati</taxon>
        <taxon>Bacillota</taxon>
        <taxon>Clostridia</taxon>
        <taxon>Eubacteriales</taxon>
        <taxon>Syntrophomonadaceae</taxon>
        <taxon>Candidatus Syntrophocurvum</taxon>
    </lineage>
</organism>
<dbReference type="AlphaFoldDB" id="A0A6I6DEE5"/>
<dbReference type="EMBL" id="CP046457">
    <property type="protein sequence ID" value="QGT99537.1"/>
    <property type="molecule type" value="Genomic_DNA"/>
</dbReference>
<dbReference type="AntiFam" id="ANF00057">
    <property type="entry name" value="Translation of E. coli type CRISPR repeat"/>
</dbReference>
<dbReference type="KEGG" id="salq:SYNTR_0944"/>
<protein>
    <submittedName>
        <fullName evidence="1">Uncharacterized protein</fullName>
    </submittedName>
</protein>
<dbReference type="Proteomes" id="UP000426444">
    <property type="component" value="Chromosome"/>
</dbReference>
<sequence length="133" mass="15219">MCGEYSSVFTYHFKATGSPPHVRGIYYEEYQVRTIVRITPACAGNMVYFHHNKHIYWDHPRMCGEYYFRIAPNLLNIGSPPHVRGISLFSSLQLSVNRITPACAGNIISLNLFDYPSRGSPPHVRGIYLYSFT</sequence>
<evidence type="ECO:0000313" key="2">
    <source>
        <dbReference type="Proteomes" id="UP000426444"/>
    </source>
</evidence>